<dbReference type="InterPro" id="IPR026889">
    <property type="entry name" value="Zn_Tnp"/>
</dbReference>
<sequence>MGAPGLEVADIFRAHGPAWRQAQHAHLSLGQRKVMSAIEQCRTAALGGHVLRCDACEQVEVAYNSCRNRHCPKCQASAARRWLDARQAELLPVEYYHVVFTLPAPISAIAYANKAVMYGLLFDIAAETLRTIAADPRHLGAQIGATLVLHTWGSALTHHPHVHGIVPGGGLSSDGERWVACRRGFFLPVRVLSRLFRRRFLEELGRAHDRGQLQFFGEHAALADATAFSDWLAPLRQCEWVVYAKRPFAGPAAVLAYLSRYTHRVAISNQRLVAMDERGITFRWKDYRASGRTRYKTMTLEAPEFMRRFLLHVLPGGFHRIRHYGLLANAGRRANLARVRALLGCEAPAAREAPQAGSAELIQPTFVCPCCGAAMRIVETVVRHQPIRAPPRSRGPA</sequence>
<evidence type="ECO:0000259" key="1">
    <source>
        <dbReference type="Pfam" id="PF04986"/>
    </source>
</evidence>
<feature type="domain" description="Transposase zinc-binding" evidence="2">
    <location>
        <begin position="11"/>
        <end position="102"/>
    </location>
</feature>
<dbReference type="InterPro" id="IPR007069">
    <property type="entry name" value="Transposase_32"/>
</dbReference>
<dbReference type="RefSeq" id="WP_283440412.1">
    <property type="nucleotide sequence ID" value="NZ_FXUL01000001.1"/>
</dbReference>
<reference evidence="3 4" key="1">
    <citation type="submission" date="2017-05" db="EMBL/GenBank/DDBJ databases">
        <authorList>
            <person name="Varghese N."/>
            <person name="Submissions S."/>
        </authorList>
    </citation>
    <scope>NUCLEOTIDE SEQUENCE [LARGE SCALE GENOMIC DNA]</scope>
    <source>
        <strain evidence="3 4">DSM 26001</strain>
    </source>
</reference>
<dbReference type="NCBIfam" id="NF033538">
    <property type="entry name" value="transpos_IS91"/>
    <property type="match status" value="1"/>
</dbReference>
<dbReference type="PANTHER" id="PTHR37023:SF1">
    <property type="entry name" value="ISSOD25 TRANSPOSASE TNPA_ISSOD25"/>
    <property type="match status" value="1"/>
</dbReference>
<evidence type="ECO:0000313" key="3">
    <source>
        <dbReference type="EMBL" id="SMP43110.1"/>
    </source>
</evidence>
<dbReference type="Pfam" id="PF04986">
    <property type="entry name" value="Y2_Tnp"/>
    <property type="match status" value="1"/>
</dbReference>
<proteinExistence type="predicted"/>
<dbReference type="Proteomes" id="UP001158049">
    <property type="component" value="Unassembled WGS sequence"/>
</dbReference>
<accession>A0ABY1PS69</accession>
<gene>
    <name evidence="3" type="ORF">SAMN06295970_101264</name>
</gene>
<comment type="caution">
    <text evidence="3">The sequence shown here is derived from an EMBL/GenBank/DDBJ whole genome shotgun (WGS) entry which is preliminary data.</text>
</comment>
<organism evidence="3 4">
    <name type="scientific">Noviherbaspirillum suwonense</name>
    <dbReference type="NCBI Taxonomy" id="1224511"/>
    <lineage>
        <taxon>Bacteria</taxon>
        <taxon>Pseudomonadati</taxon>
        <taxon>Pseudomonadota</taxon>
        <taxon>Betaproteobacteria</taxon>
        <taxon>Burkholderiales</taxon>
        <taxon>Oxalobacteraceae</taxon>
        <taxon>Noviherbaspirillum</taxon>
    </lineage>
</organism>
<feature type="domain" description="Transposase IS801/IS1294" evidence="1">
    <location>
        <begin position="144"/>
        <end position="330"/>
    </location>
</feature>
<evidence type="ECO:0000313" key="4">
    <source>
        <dbReference type="Proteomes" id="UP001158049"/>
    </source>
</evidence>
<dbReference type="InterPro" id="IPR054832">
    <property type="entry name" value="transpos_IS91"/>
</dbReference>
<evidence type="ECO:0000259" key="2">
    <source>
        <dbReference type="Pfam" id="PF14319"/>
    </source>
</evidence>
<dbReference type="PANTHER" id="PTHR37023">
    <property type="entry name" value="TRANSPOSASE"/>
    <property type="match status" value="1"/>
</dbReference>
<name>A0ABY1PS69_9BURK</name>
<dbReference type="Pfam" id="PF14319">
    <property type="entry name" value="Zn_Tnp_IS91"/>
    <property type="match status" value="1"/>
</dbReference>
<protein>
    <submittedName>
        <fullName evidence="3">Transposase zinc-binding domain-containing protein</fullName>
    </submittedName>
</protein>
<keyword evidence="4" id="KW-1185">Reference proteome</keyword>
<dbReference type="EMBL" id="FXUL01000001">
    <property type="protein sequence ID" value="SMP43110.1"/>
    <property type="molecule type" value="Genomic_DNA"/>
</dbReference>